<dbReference type="PANTHER" id="PTHR32057:SF14">
    <property type="entry name" value="PROTEIN ADENYLYLTRANSFERASE SELO, MITOCHONDRIAL"/>
    <property type="match status" value="1"/>
</dbReference>
<comment type="cofactor">
    <cofactor evidence="1">
        <name>Mg(2+)</name>
        <dbReference type="ChEBI" id="CHEBI:18420"/>
    </cofactor>
</comment>
<dbReference type="GO" id="GO:0070733">
    <property type="term" value="F:AMPylase activity"/>
    <property type="evidence" value="ECO:0007669"/>
    <property type="project" value="TreeGrafter"/>
</dbReference>
<evidence type="ECO:0000256" key="2">
    <source>
        <dbReference type="ARBA" id="ARBA00009747"/>
    </source>
</evidence>
<dbReference type="GO" id="GO:0005739">
    <property type="term" value="C:mitochondrion"/>
    <property type="evidence" value="ECO:0007669"/>
    <property type="project" value="TreeGrafter"/>
</dbReference>
<dbReference type="HAMAP" id="MF_00692">
    <property type="entry name" value="SelO"/>
    <property type="match status" value="1"/>
</dbReference>
<comment type="similarity">
    <text evidence="2">Belongs to the SELO family.</text>
</comment>
<evidence type="ECO:0000256" key="3">
    <source>
        <dbReference type="ARBA" id="ARBA00022679"/>
    </source>
</evidence>
<organism evidence="11 12">
    <name type="scientific">Rhizophlyctis rosea</name>
    <dbReference type="NCBI Taxonomy" id="64517"/>
    <lineage>
        <taxon>Eukaryota</taxon>
        <taxon>Fungi</taxon>
        <taxon>Fungi incertae sedis</taxon>
        <taxon>Chytridiomycota</taxon>
        <taxon>Chytridiomycota incertae sedis</taxon>
        <taxon>Chytridiomycetes</taxon>
        <taxon>Rhizophlyctidales</taxon>
        <taxon>Rhizophlyctidaceae</taxon>
        <taxon>Rhizophlyctis</taxon>
    </lineage>
</organism>
<reference evidence="11" key="1">
    <citation type="submission" date="2020-05" db="EMBL/GenBank/DDBJ databases">
        <title>Phylogenomic resolution of chytrid fungi.</title>
        <authorList>
            <person name="Stajich J.E."/>
            <person name="Amses K."/>
            <person name="Simmons R."/>
            <person name="Seto K."/>
            <person name="Myers J."/>
            <person name="Bonds A."/>
            <person name="Quandt C.A."/>
            <person name="Barry K."/>
            <person name="Liu P."/>
            <person name="Grigoriev I."/>
            <person name="Longcore J.E."/>
            <person name="James T.Y."/>
        </authorList>
    </citation>
    <scope>NUCLEOTIDE SEQUENCE</scope>
    <source>
        <strain evidence="11">JEL0318</strain>
    </source>
</reference>
<dbReference type="NCBIfam" id="NF000658">
    <property type="entry name" value="PRK00029.1"/>
    <property type="match status" value="1"/>
</dbReference>
<keyword evidence="6" id="KW-0547">Nucleotide-binding</keyword>
<evidence type="ECO:0000256" key="9">
    <source>
        <dbReference type="ARBA" id="ARBA00031547"/>
    </source>
</evidence>
<keyword evidence="12" id="KW-1185">Reference proteome</keyword>
<keyword evidence="7" id="KW-0067">ATP-binding</keyword>
<dbReference type="GO" id="GO:0046872">
    <property type="term" value="F:metal ion binding"/>
    <property type="evidence" value="ECO:0007669"/>
    <property type="project" value="UniProtKB-KW"/>
</dbReference>
<evidence type="ECO:0000256" key="6">
    <source>
        <dbReference type="ARBA" id="ARBA00022741"/>
    </source>
</evidence>
<evidence type="ECO:0000313" key="11">
    <source>
        <dbReference type="EMBL" id="KAJ3047534.1"/>
    </source>
</evidence>
<evidence type="ECO:0000256" key="7">
    <source>
        <dbReference type="ARBA" id="ARBA00022840"/>
    </source>
</evidence>
<protein>
    <recommendedName>
        <fullName evidence="9">Selenoprotein O</fullName>
    </recommendedName>
</protein>
<dbReference type="InterPro" id="IPR003846">
    <property type="entry name" value="SelO"/>
</dbReference>
<dbReference type="EMBL" id="JADGJD010000944">
    <property type="protein sequence ID" value="KAJ3047534.1"/>
    <property type="molecule type" value="Genomic_DNA"/>
</dbReference>
<dbReference type="PANTHER" id="PTHR32057">
    <property type="entry name" value="PROTEIN ADENYLYLTRANSFERASE SELO, MITOCHONDRIAL"/>
    <property type="match status" value="1"/>
</dbReference>
<evidence type="ECO:0000256" key="5">
    <source>
        <dbReference type="ARBA" id="ARBA00022723"/>
    </source>
</evidence>
<evidence type="ECO:0000256" key="10">
    <source>
        <dbReference type="SAM" id="MobiDB-lite"/>
    </source>
</evidence>
<feature type="non-terminal residue" evidence="11">
    <location>
        <position position="1"/>
    </location>
</feature>
<gene>
    <name evidence="11" type="ORF">HK097_011449</name>
</gene>
<accession>A0AAD5S9E0</accession>
<sequence length="510" mass="56794">MTTTISSLSFTNSFTSSLVSDPDTPGTPLKLSQPSPRSRIPHQVKNAHFSYVQPEHSPDPVLISASRPAASLIDLDLPIILSDPSAESEFISFVSGNKIPESTNPWAMVYGGHQFGSWAGQLGDGRAISLGEILTPSSNERWELQLKGAGLTPYSRFADGYAVLRSSIREYLASEAMHHLGVPTTRALSLVGSTRPVMRETEETAAIVCRMAPSWIRFGNFEIFYARGDVENLRKLTDYVISHHYPTLLTHPQKYSQFLSSVIKRTAKMIAHWQSVGFCHGVCNTDNFSILGLTLDYGPFQFLDTYDPNYICNHSDHTGRYAFNAQPGIGLWNCSRLCSAVSALVVEEEGGDKEKAEEVLVGHLNEYAPTLKREYGRLMGLKLGLKTTRPTDLDTLIYPLLGKLADVNTDYTKFFRSLSTLPLLFNPTSPRPHDSALSEFYTQYSDRLKSELPSSSEEDLLKADEERQGRMTSVNPKYVLRNHLAQEVIEEAEKGDFSGVEAFLRVLERP</sequence>
<evidence type="ECO:0000256" key="8">
    <source>
        <dbReference type="ARBA" id="ARBA00022842"/>
    </source>
</evidence>
<dbReference type="AlphaFoldDB" id="A0AAD5S9E0"/>
<feature type="region of interest" description="Disordered" evidence="10">
    <location>
        <begin position="16"/>
        <end position="39"/>
    </location>
</feature>
<keyword evidence="4" id="KW-0548">Nucleotidyltransferase</keyword>
<keyword evidence="3" id="KW-0808">Transferase</keyword>
<evidence type="ECO:0000256" key="1">
    <source>
        <dbReference type="ARBA" id="ARBA00001946"/>
    </source>
</evidence>
<dbReference type="GO" id="GO:0005524">
    <property type="term" value="F:ATP binding"/>
    <property type="evidence" value="ECO:0007669"/>
    <property type="project" value="UniProtKB-KW"/>
</dbReference>
<evidence type="ECO:0000313" key="12">
    <source>
        <dbReference type="Proteomes" id="UP001212841"/>
    </source>
</evidence>
<evidence type="ECO:0000256" key="4">
    <source>
        <dbReference type="ARBA" id="ARBA00022695"/>
    </source>
</evidence>
<name>A0AAD5S9E0_9FUNG</name>
<keyword evidence="5" id="KW-0479">Metal-binding</keyword>
<comment type="caution">
    <text evidence="11">The sequence shown here is derived from an EMBL/GenBank/DDBJ whole genome shotgun (WGS) entry which is preliminary data.</text>
</comment>
<keyword evidence="8" id="KW-0460">Magnesium</keyword>
<proteinExistence type="inferred from homology"/>
<dbReference type="Pfam" id="PF02696">
    <property type="entry name" value="SelO"/>
    <property type="match status" value="1"/>
</dbReference>
<dbReference type="Proteomes" id="UP001212841">
    <property type="component" value="Unassembled WGS sequence"/>
</dbReference>